<evidence type="ECO:0000256" key="1">
    <source>
        <dbReference type="SAM" id="MobiDB-lite"/>
    </source>
</evidence>
<accession>A0A2P4ZMW4</accession>
<dbReference type="Proteomes" id="UP000054821">
    <property type="component" value="Unassembled WGS sequence"/>
</dbReference>
<evidence type="ECO:0000313" key="2">
    <source>
        <dbReference type="EMBL" id="PON25651.1"/>
    </source>
</evidence>
<evidence type="ECO:0000313" key="3">
    <source>
        <dbReference type="Proteomes" id="UP000054821"/>
    </source>
</evidence>
<name>A0A2P4ZMW4_9HYPO</name>
<dbReference type="GeneID" id="29982939"/>
<keyword evidence="3" id="KW-1185">Reference proteome</keyword>
<protein>
    <submittedName>
        <fullName evidence="2">Uncharacterized protein</fullName>
    </submittedName>
</protein>
<dbReference type="AlphaFoldDB" id="A0A2P4ZMW4"/>
<dbReference type="EMBL" id="JPDN02000017">
    <property type="protein sequence ID" value="PON25651.1"/>
    <property type="molecule type" value="Genomic_DNA"/>
</dbReference>
<organism evidence="2 3">
    <name type="scientific">Trichoderma gamsii</name>
    <dbReference type="NCBI Taxonomy" id="398673"/>
    <lineage>
        <taxon>Eukaryota</taxon>
        <taxon>Fungi</taxon>
        <taxon>Dikarya</taxon>
        <taxon>Ascomycota</taxon>
        <taxon>Pezizomycotina</taxon>
        <taxon>Sordariomycetes</taxon>
        <taxon>Hypocreomycetidae</taxon>
        <taxon>Hypocreales</taxon>
        <taxon>Hypocreaceae</taxon>
        <taxon>Trichoderma</taxon>
    </lineage>
</organism>
<reference evidence="2 3" key="1">
    <citation type="journal article" date="2016" name="Genome Announc.">
        <title>Draft Whole-Genome Sequence of Trichoderma gamsii T6085, a Promising Biocontrol Agent of Fusarium Head Blight on Wheat.</title>
        <authorList>
            <person name="Baroncelli R."/>
            <person name="Zapparata A."/>
            <person name="Piaggeschi G."/>
            <person name="Sarrocco S."/>
            <person name="Vannacci G."/>
        </authorList>
    </citation>
    <scope>NUCLEOTIDE SEQUENCE [LARGE SCALE GENOMIC DNA]</scope>
    <source>
        <strain evidence="2 3">T6085</strain>
    </source>
</reference>
<sequence>MDPRIRPDVRTIGGSALRALSAALVSQEAVCQMRSVSRCPAAILEFVCPCSGSTQSIDFRRRTEAGQQPEPSDWRDSQRRGNSRWASETRRLAVTTQTQNRPGPVLCIDKWEGRNCARGFQAIRHGMAWRVARHPEAGADARGTGTWLSRGRGVIERWSQVAHTSCLLEPLAQATIKRRAWRGKCDAEEAGR</sequence>
<gene>
    <name evidence="2" type="ORF">TGAM01_v205536</name>
</gene>
<comment type="caution">
    <text evidence="2">The sequence shown here is derived from an EMBL/GenBank/DDBJ whole genome shotgun (WGS) entry which is preliminary data.</text>
</comment>
<dbReference type="RefSeq" id="XP_018663973.1">
    <property type="nucleotide sequence ID" value="XM_018802856.1"/>
</dbReference>
<feature type="region of interest" description="Disordered" evidence="1">
    <location>
        <begin position="59"/>
        <end position="97"/>
    </location>
</feature>
<proteinExistence type="predicted"/>